<dbReference type="GO" id="GO:0015920">
    <property type="term" value="P:lipopolysaccharide transport"/>
    <property type="evidence" value="ECO:0007669"/>
    <property type="project" value="TreeGrafter"/>
</dbReference>
<keyword evidence="7" id="KW-0625">Polysaccharide transport</keyword>
<feature type="transmembrane region" description="Helical" evidence="9">
    <location>
        <begin position="150"/>
        <end position="177"/>
    </location>
</feature>
<evidence type="ECO:0000259" key="10">
    <source>
        <dbReference type="Pfam" id="PF01061"/>
    </source>
</evidence>
<feature type="transmembrane region" description="Helical" evidence="9">
    <location>
        <begin position="75"/>
        <end position="95"/>
    </location>
</feature>
<proteinExistence type="inferred from homology"/>
<accession>A0A395JQK1</accession>
<dbReference type="InterPro" id="IPR013525">
    <property type="entry name" value="ABC2_TM"/>
</dbReference>
<comment type="similarity">
    <text evidence="2">Belongs to the ABC-2 integral membrane protein family.</text>
</comment>
<evidence type="ECO:0000256" key="1">
    <source>
        <dbReference type="ARBA" id="ARBA00004651"/>
    </source>
</evidence>
<keyword evidence="3" id="KW-0813">Transport</keyword>
<keyword evidence="4" id="KW-1003">Cell membrane</keyword>
<dbReference type="GO" id="GO:0015774">
    <property type="term" value="P:polysaccharide transport"/>
    <property type="evidence" value="ECO:0007669"/>
    <property type="project" value="UniProtKB-KW"/>
</dbReference>
<evidence type="ECO:0000256" key="8">
    <source>
        <dbReference type="ARBA" id="ARBA00023136"/>
    </source>
</evidence>
<dbReference type="PANTHER" id="PTHR30413">
    <property type="entry name" value="INNER MEMBRANE TRANSPORT PERMEASE"/>
    <property type="match status" value="1"/>
</dbReference>
<sequence length="269" mass="31208">MTESSDQSSNLRLAFLDIQRGLLSFPIFIALGWNDVRNRYNRSKLGVFWASMSILIFVAAIGPVYARLMGVEVRIYLLHLLLGFIIWNYISSIIMESGREFINSAGFLVSFQLSYFTLLFRVVWRNLIVLMYQMLVFLVFSLVLQHPVKLVWAVAPVALLLLTLNALWMALLMSVFATRFRDVSELMNNIFRLVFFITPIMWMPSVDEDLALVANLNPVYHLIEVYRQPLLYGEVEWNSWHLALLLVAVGWCVALPVFAKYRNRIAFWL</sequence>
<evidence type="ECO:0000313" key="11">
    <source>
        <dbReference type="EMBL" id="RBP51000.1"/>
    </source>
</evidence>
<dbReference type="GO" id="GO:0140359">
    <property type="term" value="F:ABC-type transporter activity"/>
    <property type="evidence" value="ECO:0007669"/>
    <property type="project" value="InterPro"/>
</dbReference>
<dbReference type="GO" id="GO:0005886">
    <property type="term" value="C:plasma membrane"/>
    <property type="evidence" value="ECO:0007669"/>
    <property type="project" value="UniProtKB-SubCell"/>
</dbReference>
<feature type="transmembrane region" description="Helical" evidence="9">
    <location>
        <begin position="189"/>
        <end position="206"/>
    </location>
</feature>
<feature type="domain" description="ABC-2 type transporter transmembrane" evidence="10">
    <location>
        <begin position="28"/>
        <end position="228"/>
    </location>
</feature>
<feature type="transmembrane region" description="Helical" evidence="9">
    <location>
        <begin position="45"/>
        <end position="68"/>
    </location>
</feature>
<comment type="subcellular location">
    <subcellularLocation>
        <location evidence="1">Cell membrane</location>
        <topology evidence="1">Multi-pass membrane protein</topology>
    </subcellularLocation>
</comment>
<dbReference type="AlphaFoldDB" id="A0A395JQK1"/>
<protein>
    <submittedName>
        <fullName evidence="11">ABC-2 type transport system permease protein/lipopolysaccharide transport system permease protein</fullName>
    </submittedName>
</protein>
<dbReference type="OrthoDB" id="9796017at2"/>
<evidence type="ECO:0000256" key="4">
    <source>
        <dbReference type="ARBA" id="ARBA00022475"/>
    </source>
</evidence>
<organism evidence="11 12">
    <name type="scientific">Arenicella xantha</name>
    <dbReference type="NCBI Taxonomy" id="644221"/>
    <lineage>
        <taxon>Bacteria</taxon>
        <taxon>Pseudomonadati</taxon>
        <taxon>Pseudomonadota</taxon>
        <taxon>Gammaproteobacteria</taxon>
        <taxon>Arenicellales</taxon>
        <taxon>Arenicellaceae</taxon>
        <taxon>Arenicella</taxon>
    </lineage>
</organism>
<evidence type="ECO:0000313" key="12">
    <source>
        <dbReference type="Proteomes" id="UP000253083"/>
    </source>
</evidence>
<evidence type="ECO:0000256" key="2">
    <source>
        <dbReference type="ARBA" id="ARBA00007783"/>
    </source>
</evidence>
<dbReference type="Pfam" id="PF01061">
    <property type="entry name" value="ABC2_membrane"/>
    <property type="match status" value="1"/>
</dbReference>
<feature type="transmembrane region" description="Helical" evidence="9">
    <location>
        <begin position="127"/>
        <end position="144"/>
    </location>
</feature>
<evidence type="ECO:0000256" key="3">
    <source>
        <dbReference type="ARBA" id="ARBA00022448"/>
    </source>
</evidence>
<feature type="transmembrane region" description="Helical" evidence="9">
    <location>
        <begin position="240"/>
        <end position="259"/>
    </location>
</feature>
<keyword evidence="7" id="KW-0762">Sugar transport</keyword>
<keyword evidence="12" id="KW-1185">Reference proteome</keyword>
<evidence type="ECO:0000256" key="9">
    <source>
        <dbReference type="SAM" id="Phobius"/>
    </source>
</evidence>
<dbReference type="PANTHER" id="PTHR30413:SF10">
    <property type="entry name" value="CAPSULE POLYSACCHARIDE EXPORT INNER-MEMBRANE PROTEIN CTRC"/>
    <property type="match status" value="1"/>
</dbReference>
<comment type="caution">
    <text evidence="11">The sequence shown here is derived from an EMBL/GenBank/DDBJ whole genome shotgun (WGS) entry which is preliminary data.</text>
</comment>
<dbReference type="Proteomes" id="UP000253083">
    <property type="component" value="Unassembled WGS sequence"/>
</dbReference>
<dbReference type="RefSeq" id="WP_113953805.1">
    <property type="nucleotide sequence ID" value="NZ_QNRT01000002.1"/>
</dbReference>
<keyword evidence="5 9" id="KW-0812">Transmembrane</keyword>
<keyword evidence="8 9" id="KW-0472">Membrane</keyword>
<name>A0A395JQK1_9GAMM</name>
<feature type="transmembrane region" description="Helical" evidence="9">
    <location>
        <begin position="12"/>
        <end position="33"/>
    </location>
</feature>
<evidence type="ECO:0000256" key="6">
    <source>
        <dbReference type="ARBA" id="ARBA00022989"/>
    </source>
</evidence>
<reference evidence="11 12" key="1">
    <citation type="submission" date="2018-06" db="EMBL/GenBank/DDBJ databases">
        <title>Genomic Encyclopedia of Type Strains, Phase IV (KMG-IV): sequencing the most valuable type-strain genomes for metagenomic binning, comparative biology and taxonomic classification.</title>
        <authorList>
            <person name="Goeker M."/>
        </authorList>
    </citation>
    <scope>NUCLEOTIDE SEQUENCE [LARGE SCALE GENOMIC DNA]</scope>
    <source>
        <strain evidence="11 12">DSM 24032</strain>
    </source>
</reference>
<dbReference type="InParanoid" id="A0A395JQK1"/>
<evidence type="ECO:0000256" key="7">
    <source>
        <dbReference type="ARBA" id="ARBA00023047"/>
    </source>
</evidence>
<evidence type="ECO:0000256" key="5">
    <source>
        <dbReference type="ARBA" id="ARBA00022692"/>
    </source>
</evidence>
<gene>
    <name evidence="11" type="ORF">DFR28_102417</name>
</gene>
<dbReference type="EMBL" id="QNRT01000002">
    <property type="protein sequence ID" value="RBP51000.1"/>
    <property type="molecule type" value="Genomic_DNA"/>
</dbReference>
<keyword evidence="6 9" id="KW-1133">Transmembrane helix</keyword>